<dbReference type="EMBL" id="CP157947">
    <property type="protein sequence ID" value="XBS68872.1"/>
    <property type="molecule type" value="Genomic_DNA"/>
</dbReference>
<organism evidence="2">
    <name type="scientific">Acerihabitans sp. KWT182</name>
    <dbReference type="NCBI Taxonomy" id="3157919"/>
    <lineage>
        <taxon>Bacteria</taxon>
        <taxon>Pseudomonadati</taxon>
        <taxon>Pseudomonadota</taxon>
        <taxon>Gammaproteobacteria</taxon>
        <taxon>Enterobacterales</taxon>
        <taxon>Pectobacteriaceae</taxon>
        <taxon>Acerihabitans</taxon>
    </lineage>
</organism>
<keyword evidence="1" id="KW-1133">Transmembrane helix</keyword>
<evidence type="ECO:0000313" key="2">
    <source>
        <dbReference type="EMBL" id="XBS68872.1"/>
    </source>
</evidence>
<keyword evidence="1" id="KW-0472">Membrane</keyword>
<dbReference type="NCBIfam" id="NF000536">
    <property type="entry name" value="YmiA"/>
    <property type="match status" value="1"/>
</dbReference>
<accession>A0AAU7Q6V8</accession>
<feature type="transmembrane region" description="Helical" evidence="1">
    <location>
        <begin position="12"/>
        <end position="36"/>
    </location>
</feature>
<sequence>MGNKTDHDIKRKAWLAVFLLCAVFWVIVGLIVYYFLRPATHF</sequence>
<gene>
    <name evidence="2" type="ORF">ABK905_20265</name>
</gene>
<name>A0AAU7Q6V8_9GAMM</name>
<reference evidence="2" key="1">
    <citation type="submission" date="2024-06" db="EMBL/GenBank/DDBJ databases">
        <authorList>
            <person name="Coelho C."/>
            <person name="Bento M."/>
            <person name="Garcia E."/>
            <person name="Camelo A."/>
            <person name="Brandao I."/>
            <person name="Espirito Santo C."/>
            <person name="Trovao J."/>
            <person name="Verissimo A."/>
            <person name="Costa J."/>
            <person name="Tiago I."/>
        </authorList>
    </citation>
    <scope>NUCLEOTIDE SEQUENCE</scope>
    <source>
        <strain evidence="2">KWT182</strain>
    </source>
</reference>
<dbReference type="Pfam" id="PF22868">
    <property type="entry name" value="YmiA-like"/>
    <property type="match status" value="1"/>
</dbReference>
<evidence type="ECO:0000256" key="1">
    <source>
        <dbReference type="SAM" id="Phobius"/>
    </source>
</evidence>
<proteinExistence type="predicted"/>
<keyword evidence="1" id="KW-0812">Transmembrane</keyword>
<dbReference type="InterPro" id="IPR047744">
    <property type="entry name" value="YmiA_put-like"/>
</dbReference>
<protein>
    <submittedName>
        <fullName evidence="2">YmiA family putative membrane protein</fullName>
    </submittedName>
</protein>
<dbReference type="AlphaFoldDB" id="A0AAU7Q6V8"/>